<reference evidence="3 4" key="1">
    <citation type="submission" date="2020-10" db="EMBL/GenBank/DDBJ databases">
        <title>Campylobacter californiensis sp. nov. isolated from cattle and feral swine in California.</title>
        <authorList>
            <person name="Miller W.G."/>
        </authorList>
    </citation>
    <scope>NUCLEOTIDE SEQUENCE [LARGE SCALE GENOMIC DNA]</scope>
    <source>
        <strain evidence="3 4">RM12919</strain>
    </source>
</reference>
<dbReference type="Proteomes" id="UP001318760">
    <property type="component" value="Unassembled WGS sequence"/>
</dbReference>
<evidence type="ECO:0000313" key="3">
    <source>
        <dbReference type="EMBL" id="MBE2986289.1"/>
    </source>
</evidence>
<dbReference type="InterPro" id="IPR027417">
    <property type="entry name" value="P-loop_NTPase"/>
</dbReference>
<accession>A0ABD4JI79</accession>
<feature type="domain" description="RecF/RecN/SMC N-terminal" evidence="2">
    <location>
        <begin position="3"/>
        <end position="363"/>
    </location>
</feature>
<sequence length="548" mass="65373">MKINNLAVKYFKAYEYISLDFKQDNCLIYGENGTGKSSLYEALHSVFYYDNIKNISKIDINEYYKNRNYKNKDIEISLDFDNGEKFNIIGNKIEKNDFIYYNKDGRKIGDKVIFPNFYFANEKILDRFVKENFYITLKDTLLFYFIELSSIASSANEEEFKHYRTNSIFNDFKDIESFKKRLIDRNKKPENETEYAFIRRLINQEISKQNKYLKFLFDHKIPLKEINEIIKDKFKEKFTISFDFEEARLEYEADLKFIEPVIKIKIDDISSNGKLYHHFNEAKLKIISVAIFFALAKKYETKKTGGLKLLVLDDFLSSLDMANRKYIMQYIFDEFRDYQKIILTHNIHFFNLIIKLTSLNNENNKWEFKKTFIFNNKPEMYSYKTNYIQRAQDELKNGNLDTTANLLRKEFERICAEFEELLQIGKKEELKHIIDKIKSGSEVPLYKAYQFLNNFIDTCKQTIKSDKSSDEKISQIEKFLNSINKSTLKLYNNLQKDISENEFLKNTILNPSSHYDIETEIYQKECEDAIIQLEKLNKKLESIKGNHI</sequence>
<dbReference type="PANTHER" id="PTHR32182">
    <property type="entry name" value="DNA REPLICATION AND REPAIR PROTEIN RECF"/>
    <property type="match status" value="1"/>
</dbReference>
<protein>
    <submittedName>
        <fullName evidence="3">AAA family ATPase</fullName>
    </submittedName>
</protein>
<dbReference type="InterPro" id="IPR003395">
    <property type="entry name" value="RecF/RecN/SMC_N"/>
</dbReference>
<gene>
    <name evidence="3" type="ORF">CCAL12919_03955</name>
</gene>
<dbReference type="Pfam" id="PF02463">
    <property type="entry name" value="SMC_N"/>
    <property type="match status" value="1"/>
</dbReference>
<dbReference type="RefSeq" id="WP_336613470.1">
    <property type="nucleotide sequence ID" value="NZ_JADBHS010000005.1"/>
</dbReference>
<dbReference type="AlphaFoldDB" id="A0ABD4JI79"/>
<evidence type="ECO:0000256" key="1">
    <source>
        <dbReference type="SAM" id="Coils"/>
    </source>
</evidence>
<dbReference type="SUPFAM" id="SSF52540">
    <property type="entry name" value="P-loop containing nucleoside triphosphate hydrolases"/>
    <property type="match status" value="1"/>
</dbReference>
<name>A0ABD4JI79_9BACT</name>
<feature type="coiled-coil region" evidence="1">
    <location>
        <begin position="519"/>
        <end position="546"/>
    </location>
</feature>
<proteinExistence type="predicted"/>
<dbReference type="EMBL" id="JADBHS010000005">
    <property type="protein sequence ID" value="MBE2986289.1"/>
    <property type="molecule type" value="Genomic_DNA"/>
</dbReference>
<organism evidence="3 4">
    <name type="scientific">Campylobacter californiensis</name>
    <dbReference type="NCBI Taxonomy" id="1032243"/>
    <lineage>
        <taxon>Bacteria</taxon>
        <taxon>Pseudomonadati</taxon>
        <taxon>Campylobacterota</taxon>
        <taxon>Epsilonproteobacteria</taxon>
        <taxon>Campylobacterales</taxon>
        <taxon>Campylobacteraceae</taxon>
        <taxon>Campylobacter</taxon>
    </lineage>
</organism>
<keyword evidence="1" id="KW-0175">Coiled coil</keyword>
<comment type="caution">
    <text evidence="3">The sequence shown here is derived from an EMBL/GenBank/DDBJ whole genome shotgun (WGS) entry which is preliminary data.</text>
</comment>
<dbReference type="PANTHER" id="PTHR32182:SF22">
    <property type="entry name" value="ATP-DEPENDENT ENDONUCLEASE, OLD FAMILY-RELATED"/>
    <property type="match status" value="1"/>
</dbReference>
<evidence type="ECO:0000259" key="2">
    <source>
        <dbReference type="Pfam" id="PF02463"/>
    </source>
</evidence>
<dbReference type="Gene3D" id="3.40.50.300">
    <property type="entry name" value="P-loop containing nucleotide triphosphate hydrolases"/>
    <property type="match status" value="1"/>
</dbReference>
<evidence type="ECO:0000313" key="4">
    <source>
        <dbReference type="Proteomes" id="UP001318760"/>
    </source>
</evidence>